<sequence>MKNLKKFNGRMTQPISWGCVYNKYDVLTRNMTFHNLIYIKSDIFTKNGRENKMAYGLLKDNRIQGKTLRGKKTNNINK</sequence>
<evidence type="ECO:0000313" key="2">
    <source>
        <dbReference type="Proteomes" id="UP000004892"/>
    </source>
</evidence>
<dbReference type="PATRIC" id="fig|742817.3.peg.1837"/>
<dbReference type="AlphaFoldDB" id="H1DHI4"/>
<protein>
    <submittedName>
        <fullName evidence="1">Uncharacterized protein</fullName>
    </submittedName>
</protein>
<comment type="caution">
    <text evidence="1">The sequence shown here is derived from an EMBL/GenBank/DDBJ whole genome shotgun (WGS) entry which is preliminary data.</text>
</comment>
<dbReference type="HOGENOM" id="CLU_2618533_0_0_10"/>
<dbReference type="Proteomes" id="UP000004892">
    <property type="component" value="Unassembled WGS sequence"/>
</dbReference>
<evidence type="ECO:0000313" key="1">
    <source>
        <dbReference type="EMBL" id="EHP47113.1"/>
    </source>
</evidence>
<keyword evidence="2" id="KW-1185">Reference proteome</keyword>
<proteinExistence type="predicted"/>
<organism evidence="1 2">
    <name type="scientific">Odoribacter laneus YIT 12061</name>
    <dbReference type="NCBI Taxonomy" id="742817"/>
    <lineage>
        <taxon>Bacteria</taxon>
        <taxon>Pseudomonadati</taxon>
        <taxon>Bacteroidota</taxon>
        <taxon>Bacteroidia</taxon>
        <taxon>Bacteroidales</taxon>
        <taxon>Odoribacteraceae</taxon>
        <taxon>Odoribacter</taxon>
    </lineage>
</organism>
<gene>
    <name evidence="1" type="ORF">HMPREF9449_01720</name>
</gene>
<name>H1DHI4_9BACT</name>
<reference evidence="1 2" key="1">
    <citation type="submission" date="2012-01" db="EMBL/GenBank/DDBJ databases">
        <title>The Genome Sequence of Odoribacter laneus YIT 12061.</title>
        <authorList>
            <consortium name="The Broad Institute Genome Sequencing Platform"/>
            <person name="Earl A."/>
            <person name="Ward D."/>
            <person name="Feldgarden M."/>
            <person name="Gevers D."/>
            <person name="Morotomi M."/>
            <person name="Young S.K."/>
            <person name="Zeng Q."/>
            <person name="Gargeya S."/>
            <person name="Fitzgerald M."/>
            <person name="Haas B."/>
            <person name="Abouelleil A."/>
            <person name="Alvarado L."/>
            <person name="Arachchi H.M."/>
            <person name="Berlin A."/>
            <person name="Chapman S.B."/>
            <person name="Gearin G."/>
            <person name="Goldberg J."/>
            <person name="Griggs A."/>
            <person name="Gujja S."/>
            <person name="Hansen M."/>
            <person name="Heiman D."/>
            <person name="Howarth C."/>
            <person name="Larimer J."/>
            <person name="Lui A."/>
            <person name="MacDonald P.J.P."/>
            <person name="McCowen C."/>
            <person name="Montmayeur A."/>
            <person name="Murphy C."/>
            <person name="Neiman D."/>
            <person name="Pearson M."/>
            <person name="Priest M."/>
            <person name="Roberts A."/>
            <person name="Saif S."/>
            <person name="Shea T."/>
            <person name="Sisk P."/>
            <person name="Stolte C."/>
            <person name="Sykes S."/>
            <person name="Wortman J."/>
            <person name="Nusbaum C."/>
            <person name="Birren B."/>
        </authorList>
    </citation>
    <scope>NUCLEOTIDE SEQUENCE [LARGE SCALE GENOMIC DNA]</scope>
    <source>
        <strain evidence="1 2">YIT 12061</strain>
    </source>
</reference>
<dbReference type="STRING" id="742817.HMPREF9449_01720"/>
<dbReference type="EMBL" id="ADMC01000023">
    <property type="protein sequence ID" value="EHP47113.1"/>
    <property type="molecule type" value="Genomic_DNA"/>
</dbReference>
<accession>H1DHI4</accession>